<evidence type="ECO:0000256" key="1">
    <source>
        <dbReference type="ARBA" id="ARBA00022490"/>
    </source>
</evidence>
<evidence type="ECO:0000256" key="3">
    <source>
        <dbReference type="ARBA" id="ARBA00023315"/>
    </source>
</evidence>
<keyword evidence="3" id="KW-0012">Acyltransferase</keyword>
<dbReference type="STRING" id="452652.KSE_27260"/>
<dbReference type="HOGENOM" id="CLU_039592_2_0_11"/>
<dbReference type="Pfam" id="PF08541">
    <property type="entry name" value="ACP_syn_III_C"/>
    <property type="match status" value="1"/>
</dbReference>
<dbReference type="KEGG" id="ksk:KSE_27260"/>
<dbReference type="AlphaFoldDB" id="E4NBF7"/>
<protein>
    <recommendedName>
        <fullName evidence="8">Beta-ketoacyl-[acyl-carrier-protein] synthase III C-terminal domain-containing protein</fullName>
    </recommendedName>
</protein>
<sequence length="340" mass="36747">MRWQDVYLAGTGVWLPERFAVADAVAQGLVKEPNQNLGYLSVTVEPGSVSAPEMAVRAGRQAVERAGIPTGEYGLHLHAHLWFQGLDWWSSANYVAARTSGSQAVAFAIDQRSLTAIGALQLTAGYLTSGAASSALITTADRFTAPMLDRWNMQRQLIFGDGATAAALTTRPGPARLVATTAFGLNELEGWTRADQEFRDRPGTQWPVPVWERGEYQLSNPDAASDGKLWVESMIRLKDEVLAEAGLAIGDIARAAMPFQHRGDGQAEMHDLVGLTEEQTVWNELGRHTGHIGAGDPFAGLDYLITNRLVSPGDHVLLYGCGVGFNFAAAVFQITDVPSW</sequence>
<dbReference type="Proteomes" id="UP000007076">
    <property type="component" value="Chromosome"/>
</dbReference>
<evidence type="ECO:0000313" key="6">
    <source>
        <dbReference type="EMBL" id="BAJ28538.1"/>
    </source>
</evidence>
<keyword evidence="1" id="KW-0963">Cytoplasm</keyword>
<dbReference type="InterPro" id="IPR013747">
    <property type="entry name" value="ACP_syn_III_C"/>
</dbReference>
<evidence type="ECO:0000313" key="7">
    <source>
        <dbReference type="Proteomes" id="UP000007076"/>
    </source>
</evidence>
<dbReference type="GO" id="GO:0006633">
    <property type="term" value="P:fatty acid biosynthetic process"/>
    <property type="evidence" value="ECO:0007669"/>
    <property type="project" value="InterPro"/>
</dbReference>
<dbReference type="InterPro" id="IPR016039">
    <property type="entry name" value="Thiolase-like"/>
</dbReference>
<dbReference type="CDD" id="cd00827">
    <property type="entry name" value="init_cond_enzymes"/>
    <property type="match status" value="1"/>
</dbReference>
<dbReference type="Gene3D" id="3.40.47.10">
    <property type="match status" value="2"/>
</dbReference>
<dbReference type="PATRIC" id="fig|452652.3.peg.2731"/>
<evidence type="ECO:0000259" key="4">
    <source>
        <dbReference type="Pfam" id="PF08541"/>
    </source>
</evidence>
<name>E4NBF7_KITSK</name>
<evidence type="ECO:0008006" key="8">
    <source>
        <dbReference type="Google" id="ProtNLM"/>
    </source>
</evidence>
<keyword evidence="7" id="KW-1185">Reference proteome</keyword>
<feature type="domain" description="Beta-ketoacyl-[acyl-carrier-protein] synthase III C-terminal" evidence="4">
    <location>
        <begin position="242"/>
        <end position="334"/>
    </location>
</feature>
<dbReference type="GO" id="GO:0044550">
    <property type="term" value="P:secondary metabolite biosynthetic process"/>
    <property type="evidence" value="ECO:0007669"/>
    <property type="project" value="TreeGrafter"/>
</dbReference>
<dbReference type="PANTHER" id="PTHR34069:SF2">
    <property type="entry name" value="BETA-KETOACYL-[ACYL-CARRIER-PROTEIN] SYNTHASE III"/>
    <property type="match status" value="1"/>
</dbReference>
<evidence type="ECO:0000259" key="5">
    <source>
        <dbReference type="Pfam" id="PF08545"/>
    </source>
</evidence>
<keyword evidence="2" id="KW-0808">Transferase</keyword>
<dbReference type="RefSeq" id="WP_014135851.1">
    <property type="nucleotide sequence ID" value="NC_016109.1"/>
</dbReference>
<dbReference type="InterPro" id="IPR013751">
    <property type="entry name" value="ACP_syn_III_N"/>
</dbReference>
<reference evidence="6 7" key="1">
    <citation type="journal article" date="2010" name="DNA Res.">
        <title>Genome sequence of Kitasatospora setae NBRC 14216T: an evolutionary snapshot of the family Streptomycetaceae.</title>
        <authorList>
            <person name="Ichikawa N."/>
            <person name="Oguchi A."/>
            <person name="Ikeda H."/>
            <person name="Ishikawa J."/>
            <person name="Kitani S."/>
            <person name="Watanabe Y."/>
            <person name="Nakamura S."/>
            <person name="Katano Y."/>
            <person name="Kishi E."/>
            <person name="Sasagawa M."/>
            <person name="Ankai A."/>
            <person name="Fukui S."/>
            <person name="Hashimoto Y."/>
            <person name="Kamata S."/>
            <person name="Otoguro M."/>
            <person name="Tanikawa S."/>
            <person name="Nihira T."/>
            <person name="Horinouchi S."/>
            <person name="Ohnishi Y."/>
            <person name="Hayakawa M."/>
            <person name="Kuzuyama T."/>
            <person name="Arisawa A."/>
            <person name="Nomoto F."/>
            <person name="Miura H."/>
            <person name="Takahashi Y."/>
            <person name="Fujita N."/>
        </authorList>
    </citation>
    <scope>NUCLEOTIDE SEQUENCE [LARGE SCALE GENOMIC DNA]</scope>
    <source>
        <strain evidence="7">ATCC 33774 / DSM 43861 / JCM 3304 / KCC A-0304 / NBRC 14216 / KM-6054</strain>
    </source>
</reference>
<dbReference type="Pfam" id="PF08545">
    <property type="entry name" value="ACP_syn_III"/>
    <property type="match status" value="1"/>
</dbReference>
<dbReference type="GO" id="GO:0004315">
    <property type="term" value="F:3-oxoacyl-[acyl-carrier-protein] synthase activity"/>
    <property type="evidence" value="ECO:0007669"/>
    <property type="project" value="InterPro"/>
</dbReference>
<dbReference type="SUPFAM" id="SSF53901">
    <property type="entry name" value="Thiolase-like"/>
    <property type="match status" value="1"/>
</dbReference>
<organism evidence="6 7">
    <name type="scientific">Kitasatospora setae (strain ATCC 33774 / DSM 43861 / JCM 3304 / KCC A-0304 / NBRC 14216 / KM-6054)</name>
    <name type="common">Streptomyces setae</name>
    <dbReference type="NCBI Taxonomy" id="452652"/>
    <lineage>
        <taxon>Bacteria</taxon>
        <taxon>Bacillati</taxon>
        <taxon>Actinomycetota</taxon>
        <taxon>Actinomycetes</taxon>
        <taxon>Kitasatosporales</taxon>
        <taxon>Streptomycetaceae</taxon>
        <taxon>Kitasatospora</taxon>
    </lineage>
</organism>
<dbReference type="PANTHER" id="PTHR34069">
    <property type="entry name" value="3-OXOACYL-[ACYL-CARRIER-PROTEIN] SYNTHASE 3"/>
    <property type="match status" value="1"/>
</dbReference>
<dbReference type="EMBL" id="AP010968">
    <property type="protein sequence ID" value="BAJ28538.1"/>
    <property type="molecule type" value="Genomic_DNA"/>
</dbReference>
<accession>E4NBF7</accession>
<dbReference type="eggNOG" id="COG0332">
    <property type="taxonomic scope" value="Bacteria"/>
</dbReference>
<feature type="domain" description="Beta-ketoacyl-[acyl-carrier-protein] synthase III N-terminal" evidence="5">
    <location>
        <begin position="110"/>
        <end position="172"/>
    </location>
</feature>
<evidence type="ECO:0000256" key="2">
    <source>
        <dbReference type="ARBA" id="ARBA00022679"/>
    </source>
</evidence>
<gene>
    <name evidence="6" type="ordered locus">KSE_27260</name>
</gene>
<proteinExistence type="predicted"/>